<accession>A0ABW5V026</accession>
<dbReference type="Gene3D" id="3.10.50.40">
    <property type="match status" value="1"/>
</dbReference>
<evidence type="ECO:0008006" key="4">
    <source>
        <dbReference type="Google" id="ProtNLM"/>
    </source>
</evidence>
<dbReference type="SUPFAM" id="SSF54534">
    <property type="entry name" value="FKBP-like"/>
    <property type="match status" value="1"/>
</dbReference>
<protein>
    <recommendedName>
        <fullName evidence="4">Peptidylprolyl isomerase</fullName>
    </recommendedName>
</protein>
<dbReference type="RefSeq" id="WP_019617604.1">
    <property type="nucleotide sequence ID" value="NZ_JBHUNE010000006.1"/>
</dbReference>
<proteinExistence type="predicted"/>
<name>A0ABW5V026_9MICO</name>
<comment type="caution">
    <text evidence="2">The sequence shown here is derived from an EMBL/GenBank/DDBJ whole genome shotgun (WGS) entry which is preliminary data.</text>
</comment>
<reference evidence="3" key="1">
    <citation type="journal article" date="2019" name="Int. J. Syst. Evol. Microbiol.">
        <title>The Global Catalogue of Microorganisms (GCM) 10K type strain sequencing project: providing services to taxonomists for standard genome sequencing and annotation.</title>
        <authorList>
            <consortium name="The Broad Institute Genomics Platform"/>
            <consortium name="The Broad Institute Genome Sequencing Center for Infectious Disease"/>
            <person name="Wu L."/>
            <person name="Ma J."/>
        </authorList>
    </citation>
    <scope>NUCLEOTIDE SEQUENCE [LARGE SCALE GENOMIC DNA]</scope>
    <source>
        <strain evidence="3">TISTR 1514</strain>
    </source>
</reference>
<dbReference type="PROSITE" id="PS51257">
    <property type="entry name" value="PROKAR_LIPOPROTEIN"/>
    <property type="match status" value="1"/>
</dbReference>
<feature type="chain" id="PRO_5046087632" description="Peptidylprolyl isomerase" evidence="1">
    <location>
        <begin position="25"/>
        <end position="307"/>
    </location>
</feature>
<sequence length="307" mass="30910">MIAPRRLARIGLAGSLIIPAVALAACAQVPSSELVSSCTPAESVQVEHTGGSGTGPVINDGGIAEFTFSVTLANGTEVFPETSINPDANGNPLPVNTAALGDAGMVGVEEAMQCATSGEHITATMELQQIFSGDMFQFTEEQLTATATVEINVERVYHSAATGSIAPQHNGIPAVVTAPDGTPGVTMPNEAAPTEVRSATTIAGNGPALKAGDTITAQFSAFEWTSSTQIATSWGGKAPIQTEIGADNDGLFGATAELQGVQVGSQRVIVVPAATVAANTAAGTMPVGNGDAIVLVIDILGSTPAEQ</sequence>
<organism evidence="2 3">
    <name type="scientific">Gulosibacter faecalis</name>
    <dbReference type="NCBI Taxonomy" id="272240"/>
    <lineage>
        <taxon>Bacteria</taxon>
        <taxon>Bacillati</taxon>
        <taxon>Actinomycetota</taxon>
        <taxon>Actinomycetes</taxon>
        <taxon>Micrococcales</taxon>
        <taxon>Microbacteriaceae</taxon>
        <taxon>Gulosibacter</taxon>
    </lineage>
</organism>
<dbReference type="InterPro" id="IPR046357">
    <property type="entry name" value="PPIase_dom_sf"/>
</dbReference>
<keyword evidence="3" id="KW-1185">Reference proteome</keyword>
<keyword evidence="1" id="KW-0732">Signal</keyword>
<evidence type="ECO:0000256" key="1">
    <source>
        <dbReference type="SAM" id="SignalP"/>
    </source>
</evidence>
<feature type="signal peptide" evidence="1">
    <location>
        <begin position="1"/>
        <end position="24"/>
    </location>
</feature>
<evidence type="ECO:0000313" key="3">
    <source>
        <dbReference type="Proteomes" id="UP001597492"/>
    </source>
</evidence>
<evidence type="ECO:0000313" key="2">
    <source>
        <dbReference type="EMBL" id="MFD2758653.1"/>
    </source>
</evidence>
<dbReference type="EMBL" id="JBHUNE010000006">
    <property type="protein sequence ID" value="MFD2758653.1"/>
    <property type="molecule type" value="Genomic_DNA"/>
</dbReference>
<gene>
    <name evidence="2" type="ORF">ACFSW7_09720</name>
</gene>
<dbReference type="Proteomes" id="UP001597492">
    <property type="component" value="Unassembled WGS sequence"/>
</dbReference>